<accession>A0ABQ5KQ76</accession>
<keyword evidence="3" id="KW-1185">Reference proteome</keyword>
<dbReference type="Gene3D" id="3.20.20.140">
    <property type="entry name" value="Metal-dependent hydrolases"/>
    <property type="match status" value="1"/>
</dbReference>
<dbReference type="SUPFAM" id="SSF51556">
    <property type="entry name" value="Metallo-dependent hydrolases"/>
    <property type="match status" value="1"/>
</dbReference>
<dbReference type="PANTHER" id="PTHR11113">
    <property type="entry name" value="N-ACETYLGLUCOSAMINE-6-PHOSPHATE DEACETYLASE"/>
    <property type="match status" value="1"/>
</dbReference>
<organism evidence="2 3">
    <name type="scientific">Aduncisulcus paluster</name>
    <dbReference type="NCBI Taxonomy" id="2918883"/>
    <lineage>
        <taxon>Eukaryota</taxon>
        <taxon>Metamonada</taxon>
        <taxon>Carpediemonas-like organisms</taxon>
        <taxon>Aduncisulcus</taxon>
    </lineage>
</organism>
<sequence>MGHTGCDFETACSAYDAGVKHVTHCFNAMTGLHHRNPGAVGATFAKPFTAEIITDGVHVHPGFIETFINIKTPEKVILVTDAMRASFLEEGTYDLGGQEVSVKDNAPRLADGTLAGSVHQMD</sequence>
<keyword evidence="1" id="KW-0378">Hydrolase</keyword>
<dbReference type="EMBL" id="BQXS01003558">
    <property type="protein sequence ID" value="GKT34647.1"/>
    <property type="molecule type" value="Genomic_DNA"/>
</dbReference>
<dbReference type="Proteomes" id="UP001057375">
    <property type="component" value="Unassembled WGS sequence"/>
</dbReference>
<comment type="caution">
    <text evidence="2">The sequence shown here is derived from an EMBL/GenBank/DDBJ whole genome shotgun (WGS) entry which is preliminary data.</text>
</comment>
<dbReference type="PANTHER" id="PTHR11113:SF14">
    <property type="entry name" value="N-ACETYLGLUCOSAMINE-6-PHOSPHATE DEACETYLASE"/>
    <property type="match status" value="1"/>
</dbReference>
<dbReference type="InterPro" id="IPR032466">
    <property type="entry name" value="Metal_Hydrolase"/>
</dbReference>
<proteinExistence type="predicted"/>
<reference evidence="2" key="1">
    <citation type="submission" date="2022-03" db="EMBL/GenBank/DDBJ databases">
        <title>Draft genome sequence of Aduncisulcus paluster, a free-living microaerophilic Fornicata.</title>
        <authorList>
            <person name="Yuyama I."/>
            <person name="Kume K."/>
            <person name="Tamura T."/>
            <person name="Inagaki Y."/>
            <person name="Hashimoto T."/>
        </authorList>
    </citation>
    <scope>NUCLEOTIDE SEQUENCE</scope>
    <source>
        <strain evidence="2">NY0171</strain>
    </source>
</reference>
<gene>
    <name evidence="2" type="ORF">ADUPG1_002847</name>
</gene>
<feature type="non-terminal residue" evidence="2">
    <location>
        <position position="122"/>
    </location>
</feature>
<evidence type="ECO:0000256" key="1">
    <source>
        <dbReference type="ARBA" id="ARBA00022801"/>
    </source>
</evidence>
<evidence type="ECO:0000313" key="3">
    <source>
        <dbReference type="Proteomes" id="UP001057375"/>
    </source>
</evidence>
<evidence type="ECO:0000313" key="2">
    <source>
        <dbReference type="EMBL" id="GKT34647.1"/>
    </source>
</evidence>
<protein>
    <submittedName>
        <fullName evidence="2">N-acetylglucosamine-6-phosphate deacetylase like protein</fullName>
    </submittedName>
</protein>
<name>A0ABQ5KQ76_9EUKA</name>